<name>A0A0B2V985_TOXCA</name>
<dbReference type="EMBL" id="JPKZ01002176">
    <property type="protein sequence ID" value="KHN78064.1"/>
    <property type="molecule type" value="Genomic_DNA"/>
</dbReference>
<dbReference type="InterPro" id="IPR000008">
    <property type="entry name" value="C2_dom"/>
</dbReference>
<comment type="caution">
    <text evidence="2">The sequence shown here is derived from an EMBL/GenBank/DDBJ whole genome shotgun (WGS) entry which is preliminary data.</text>
</comment>
<protein>
    <submittedName>
        <fullName evidence="2">Phorbol ester/diacylglycerol-binding protein unc-13</fullName>
    </submittedName>
</protein>
<dbReference type="SUPFAM" id="SSF49562">
    <property type="entry name" value="C2 domain (Calcium/lipid-binding domain, CaLB)"/>
    <property type="match status" value="1"/>
</dbReference>
<sequence>MRKSWERGEYLLVAPLCDPIRCAQGLIAKDKTGKSDPYVTAQVGKVKKRTRTIHQELNPVWNEQFFFECHNSTDRIKVRVWDEDNDLKSKLRQKLTRESDDFLGQAIIEVRTLSGEMDVWYNLGEQFQFTPTLHYFSCQ</sequence>
<organism evidence="2 3">
    <name type="scientific">Toxocara canis</name>
    <name type="common">Canine roundworm</name>
    <dbReference type="NCBI Taxonomy" id="6265"/>
    <lineage>
        <taxon>Eukaryota</taxon>
        <taxon>Metazoa</taxon>
        <taxon>Ecdysozoa</taxon>
        <taxon>Nematoda</taxon>
        <taxon>Chromadorea</taxon>
        <taxon>Rhabditida</taxon>
        <taxon>Spirurina</taxon>
        <taxon>Ascaridomorpha</taxon>
        <taxon>Ascaridoidea</taxon>
        <taxon>Toxocaridae</taxon>
        <taxon>Toxocara</taxon>
    </lineage>
</organism>
<dbReference type="Gene3D" id="2.60.40.150">
    <property type="entry name" value="C2 domain"/>
    <property type="match status" value="1"/>
</dbReference>
<dbReference type="Pfam" id="PF00168">
    <property type="entry name" value="C2"/>
    <property type="match status" value="1"/>
</dbReference>
<dbReference type="PANTHER" id="PTHR10480">
    <property type="entry name" value="PROTEIN UNC-13 HOMOLOG"/>
    <property type="match status" value="1"/>
</dbReference>
<dbReference type="GO" id="GO:0030672">
    <property type="term" value="C:synaptic vesicle membrane"/>
    <property type="evidence" value="ECO:0007669"/>
    <property type="project" value="TreeGrafter"/>
</dbReference>
<dbReference type="GO" id="GO:0016081">
    <property type="term" value="P:synaptic vesicle docking"/>
    <property type="evidence" value="ECO:0007669"/>
    <property type="project" value="TreeGrafter"/>
</dbReference>
<dbReference type="FunFam" id="2.60.40.150:FF:000002">
    <property type="entry name" value="Protein unc-13 homolog B"/>
    <property type="match status" value="1"/>
</dbReference>
<evidence type="ECO:0000313" key="3">
    <source>
        <dbReference type="Proteomes" id="UP000031036"/>
    </source>
</evidence>
<dbReference type="GO" id="GO:0061789">
    <property type="term" value="P:dense core granule priming"/>
    <property type="evidence" value="ECO:0007669"/>
    <property type="project" value="TreeGrafter"/>
</dbReference>
<dbReference type="PRINTS" id="PR00360">
    <property type="entry name" value="C2DOMAIN"/>
</dbReference>
<dbReference type="InterPro" id="IPR035892">
    <property type="entry name" value="C2_domain_sf"/>
</dbReference>
<dbReference type="AlphaFoldDB" id="A0A0B2V985"/>
<dbReference type="GO" id="GO:0016082">
    <property type="term" value="P:synaptic vesicle priming"/>
    <property type="evidence" value="ECO:0007669"/>
    <property type="project" value="TreeGrafter"/>
</dbReference>
<dbReference type="Proteomes" id="UP000031036">
    <property type="component" value="Unassembled WGS sequence"/>
</dbReference>
<dbReference type="STRING" id="6265.A0A0B2V985"/>
<proteinExistence type="predicted"/>
<dbReference type="GO" id="GO:0099525">
    <property type="term" value="P:presynaptic dense core vesicle exocytosis"/>
    <property type="evidence" value="ECO:0007669"/>
    <property type="project" value="TreeGrafter"/>
</dbReference>
<dbReference type="InterPro" id="IPR027080">
    <property type="entry name" value="Unc-13"/>
</dbReference>
<dbReference type="SMART" id="SM00239">
    <property type="entry name" value="C2"/>
    <property type="match status" value="1"/>
</dbReference>
<accession>A0A0B2V985</accession>
<dbReference type="PROSITE" id="PS50004">
    <property type="entry name" value="C2"/>
    <property type="match status" value="1"/>
</dbReference>
<gene>
    <name evidence="2" type="primary">unc-13</name>
    <name evidence="2" type="ORF">Tcan_07879</name>
</gene>
<reference evidence="2 3" key="1">
    <citation type="submission" date="2014-11" db="EMBL/GenBank/DDBJ databases">
        <title>Genetic blueprint of the zoonotic pathogen Toxocara canis.</title>
        <authorList>
            <person name="Zhu X.-Q."/>
            <person name="Korhonen P.K."/>
            <person name="Cai H."/>
            <person name="Young N.D."/>
            <person name="Nejsum P."/>
            <person name="von Samson-Himmelstjerna G."/>
            <person name="Boag P.R."/>
            <person name="Tan P."/>
            <person name="Li Q."/>
            <person name="Min J."/>
            <person name="Yang Y."/>
            <person name="Wang X."/>
            <person name="Fang X."/>
            <person name="Hall R.S."/>
            <person name="Hofmann A."/>
            <person name="Sternberg P.W."/>
            <person name="Jex A.R."/>
            <person name="Gasser R.B."/>
        </authorList>
    </citation>
    <scope>NUCLEOTIDE SEQUENCE [LARGE SCALE GENOMIC DNA]</scope>
    <source>
        <strain evidence="2">PN_DK_2014</strain>
    </source>
</reference>
<evidence type="ECO:0000259" key="1">
    <source>
        <dbReference type="PROSITE" id="PS50004"/>
    </source>
</evidence>
<dbReference type="GO" id="GO:0019992">
    <property type="term" value="F:diacylglycerol binding"/>
    <property type="evidence" value="ECO:0007669"/>
    <property type="project" value="InterPro"/>
</dbReference>
<feature type="domain" description="C2" evidence="1">
    <location>
        <begin position="1"/>
        <end position="121"/>
    </location>
</feature>
<keyword evidence="3" id="KW-1185">Reference proteome</keyword>
<dbReference type="OrthoDB" id="5812618at2759"/>
<dbReference type="PANTHER" id="PTHR10480:SF12">
    <property type="entry name" value="UNC-13, ISOFORM E"/>
    <property type="match status" value="1"/>
</dbReference>
<dbReference type="GO" id="GO:0005516">
    <property type="term" value="F:calmodulin binding"/>
    <property type="evidence" value="ECO:0007669"/>
    <property type="project" value="TreeGrafter"/>
</dbReference>
<dbReference type="GO" id="GO:0035249">
    <property type="term" value="P:synaptic transmission, glutamatergic"/>
    <property type="evidence" value="ECO:0007669"/>
    <property type="project" value="TreeGrafter"/>
</dbReference>
<dbReference type="GO" id="GO:0031594">
    <property type="term" value="C:neuromuscular junction"/>
    <property type="evidence" value="ECO:0007669"/>
    <property type="project" value="TreeGrafter"/>
</dbReference>
<dbReference type="GO" id="GO:0043195">
    <property type="term" value="C:terminal bouton"/>
    <property type="evidence" value="ECO:0007669"/>
    <property type="project" value="TreeGrafter"/>
</dbReference>
<dbReference type="GO" id="GO:0098831">
    <property type="term" value="C:presynaptic active zone cytoplasmic component"/>
    <property type="evidence" value="ECO:0007669"/>
    <property type="project" value="TreeGrafter"/>
</dbReference>
<dbReference type="GO" id="GO:0017075">
    <property type="term" value="F:syntaxin-1 binding"/>
    <property type="evidence" value="ECO:0007669"/>
    <property type="project" value="TreeGrafter"/>
</dbReference>
<dbReference type="GO" id="GO:0042734">
    <property type="term" value="C:presynaptic membrane"/>
    <property type="evidence" value="ECO:0007669"/>
    <property type="project" value="TreeGrafter"/>
</dbReference>
<evidence type="ECO:0000313" key="2">
    <source>
        <dbReference type="EMBL" id="KHN78064.1"/>
    </source>
</evidence>